<dbReference type="Pfam" id="PF13761">
    <property type="entry name" value="DUF4166"/>
    <property type="match status" value="1"/>
</dbReference>
<evidence type="ECO:0000256" key="1">
    <source>
        <dbReference type="SAM" id="MobiDB-lite"/>
    </source>
</evidence>
<dbReference type="InterPro" id="IPR025311">
    <property type="entry name" value="DUF4166"/>
</dbReference>
<gene>
    <name evidence="3" type="ORF">FKG95_12755</name>
</gene>
<feature type="domain" description="DUF4166" evidence="2">
    <location>
        <begin position="33"/>
        <end position="194"/>
    </location>
</feature>
<dbReference type="Proteomes" id="UP000315252">
    <property type="component" value="Unassembled WGS sequence"/>
</dbReference>
<organism evidence="3 4">
    <name type="scientific">Denitrobaculum tricleocarpae</name>
    <dbReference type="NCBI Taxonomy" id="2591009"/>
    <lineage>
        <taxon>Bacteria</taxon>
        <taxon>Pseudomonadati</taxon>
        <taxon>Pseudomonadota</taxon>
        <taxon>Alphaproteobacteria</taxon>
        <taxon>Rhodospirillales</taxon>
        <taxon>Rhodospirillaceae</taxon>
        <taxon>Denitrobaculum</taxon>
    </lineage>
</organism>
<feature type="region of interest" description="Disordered" evidence="1">
    <location>
        <begin position="1"/>
        <end position="20"/>
    </location>
</feature>
<reference evidence="3 4" key="1">
    <citation type="submission" date="2019-06" db="EMBL/GenBank/DDBJ databases">
        <title>Whole genome sequence for Rhodospirillaceae sp. R148.</title>
        <authorList>
            <person name="Wang G."/>
        </authorList>
    </citation>
    <scope>NUCLEOTIDE SEQUENCE [LARGE SCALE GENOMIC DNA]</scope>
    <source>
        <strain evidence="3 4">R148</strain>
    </source>
</reference>
<evidence type="ECO:0000313" key="4">
    <source>
        <dbReference type="Proteomes" id="UP000315252"/>
    </source>
</evidence>
<protein>
    <submittedName>
        <fullName evidence="3">DUF4166 domain-containing protein</fullName>
    </submittedName>
</protein>
<evidence type="ECO:0000259" key="2">
    <source>
        <dbReference type="Pfam" id="PF13761"/>
    </source>
</evidence>
<dbReference type="AlphaFoldDB" id="A0A545TQU5"/>
<sequence length="202" mass="22409">MADTQAQPEGDDVSDASSPSMYRQIIGGDYDRLPPLVRNMHEVKGRHTARGRGRVERGSNFAGRRLADFLGMPPEAADIPVETTFFLDQGAETITRNYNGAILITRQAIAKSRSAVGEALLLEKFGPVALFLALEGTEEGITFHLRRCSLLGLKLPRMLSPRLVAREQVRGGRYHYFVRIELPLIGSLIEYEGLLELEKATN</sequence>
<dbReference type="RefSeq" id="WP_142896773.1">
    <property type="nucleotide sequence ID" value="NZ_ML660055.1"/>
</dbReference>
<proteinExistence type="predicted"/>
<accession>A0A545TQU5</accession>
<dbReference type="EMBL" id="VHSH01000004">
    <property type="protein sequence ID" value="TQV79592.1"/>
    <property type="molecule type" value="Genomic_DNA"/>
</dbReference>
<evidence type="ECO:0000313" key="3">
    <source>
        <dbReference type="EMBL" id="TQV79592.1"/>
    </source>
</evidence>
<name>A0A545TQU5_9PROT</name>
<keyword evidence="4" id="KW-1185">Reference proteome</keyword>
<comment type="caution">
    <text evidence="3">The sequence shown here is derived from an EMBL/GenBank/DDBJ whole genome shotgun (WGS) entry which is preliminary data.</text>
</comment>
<dbReference type="OrthoDB" id="528778at2"/>